<gene>
    <name evidence="3" type="ORF">MCOR_8925</name>
</gene>
<feature type="transmembrane region" description="Helical" evidence="2">
    <location>
        <begin position="31"/>
        <end position="56"/>
    </location>
</feature>
<proteinExistence type="predicted"/>
<dbReference type="PANTHER" id="PTHR11388">
    <property type="entry name" value="ORGANIC ANION TRANSPORTER"/>
    <property type="match status" value="1"/>
</dbReference>
<dbReference type="SUPFAM" id="SSF103473">
    <property type="entry name" value="MFS general substrate transporter"/>
    <property type="match status" value="1"/>
</dbReference>
<keyword evidence="2" id="KW-0812">Transmembrane</keyword>
<dbReference type="GO" id="GO:0016323">
    <property type="term" value="C:basolateral plasma membrane"/>
    <property type="evidence" value="ECO:0007669"/>
    <property type="project" value="TreeGrafter"/>
</dbReference>
<accession>A0A6J8AMD1</accession>
<dbReference type="Pfam" id="PF03137">
    <property type="entry name" value="OATP"/>
    <property type="match status" value="1"/>
</dbReference>
<keyword evidence="4" id="KW-1185">Reference proteome</keyword>
<dbReference type="GO" id="GO:0015347">
    <property type="term" value="F:sodium-independent organic anion transmembrane transporter activity"/>
    <property type="evidence" value="ECO:0007669"/>
    <property type="project" value="TreeGrafter"/>
</dbReference>
<dbReference type="EMBL" id="CACVKT020001628">
    <property type="protein sequence ID" value="CAC5369903.1"/>
    <property type="molecule type" value="Genomic_DNA"/>
</dbReference>
<dbReference type="InterPro" id="IPR036259">
    <property type="entry name" value="MFS_trans_sf"/>
</dbReference>
<dbReference type="Proteomes" id="UP000507470">
    <property type="component" value="Unassembled WGS sequence"/>
</dbReference>
<name>A0A6J8AMD1_MYTCO</name>
<dbReference type="InterPro" id="IPR004156">
    <property type="entry name" value="OATP"/>
</dbReference>
<keyword evidence="2" id="KW-0472">Membrane</keyword>
<keyword evidence="1" id="KW-1015">Disulfide bond</keyword>
<feature type="transmembrane region" description="Helical" evidence="2">
    <location>
        <begin position="68"/>
        <end position="89"/>
    </location>
</feature>
<dbReference type="GO" id="GO:0043252">
    <property type="term" value="P:sodium-independent organic anion transport"/>
    <property type="evidence" value="ECO:0007669"/>
    <property type="project" value="TreeGrafter"/>
</dbReference>
<dbReference type="OrthoDB" id="5062115at2759"/>
<evidence type="ECO:0000313" key="4">
    <source>
        <dbReference type="Proteomes" id="UP000507470"/>
    </source>
</evidence>
<dbReference type="SUPFAM" id="SSF52047">
    <property type="entry name" value="RNI-like"/>
    <property type="match status" value="1"/>
</dbReference>
<feature type="transmembrane region" description="Helical" evidence="2">
    <location>
        <begin position="101"/>
        <end position="118"/>
    </location>
</feature>
<protein>
    <submittedName>
        <fullName evidence="3">SLCO4A</fullName>
    </submittedName>
</protein>
<evidence type="ECO:0000256" key="2">
    <source>
        <dbReference type="SAM" id="Phobius"/>
    </source>
</evidence>
<evidence type="ECO:0000256" key="1">
    <source>
        <dbReference type="ARBA" id="ARBA00023157"/>
    </source>
</evidence>
<keyword evidence="2" id="KW-1133">Transmembrane helix</keyword>
<sequence>MVANQNEDRRYGCGPIKFSCIQRLNSIRWHVFWQCIFNFFEGFIVSGVVNVIIPALEKRYELSSSKSAIIVSANDFGAFVLLIFIGYFGERRHKPKLMGSGILLMAFGCLVFSLPQFIGEKSKCQDLGACGALLYLKMSDCQDLGVCGTLLYLKMSDCQDLGACGKLLYLKMSACQDLGACGALLFLKMSDCQDLGACGIIVSQDE</sequence>
<organism evidence="3 4">
    <name type="scientific">Mytilus coruscus</name>
    <name type="common">Sea mussel</name>
    <dbReference type="NCBI Taxonomy" id="42192"/>
    <lineage>
        <taxon>Eukaryota</taxon>
        <taxon>Metazoa</taxon>
        <taxon>Spiralia</taxon>
        <taxon>Lophotrochozoa</taxon>
        <taxon>Mollusca</taxon>
        <taxon>Bivalvia</taxon>
        <taxon>Autobranchia</taxon>
        <taxon>Pteriomorphia</taxon>
        <taxon>Mytilida</taxon>
        <taxon>Mytiloidea</taxon>
        <taxon>Mytilidae</taxon>
        <taxon>Mytilinae</taxon>
        <taxon>Mytilus</taxon>
    </lineage>
</organism>
<evidence type="ECO:0000313" key="3">
    <source>
        <dbReference type="EMBL" id="CAC5369903.1"/>
    </source>
</evidence>
<dbReference type="Gene3D" id="1.20.1250.20">
    <property type="entry name" value="MFS general substrate transporter like domains"/>
    <property type="match status" value="1"/>
</dbReference>
<dbReference type="AlphaFoldDB" id="A0A6J8AMD1"/>
<reference evidence="3 4" key="1">
    <citation type="submission" date="2020-06" db="EMBL/GenBank/DDBJ databases">
        <authorList>
            <person name="Li R."/>
            <person name="Bekaert M."/>
        </authorList>
    </citation>
    <scope>NUCLEOTIDE SEQUENCE [LARGE SCALE GENOMIC DNA]</scope>
    <source>
        <strain evidence="4">wild</strain>
    </source>
</reference>
<dbReference type="PANTHER" id="PTHR11388:SF100">
    <property type="entry name" value="SOLUTE CARRIER ORGANIC ANION TRANSPORTER FAMILY MEMBER 4A1"/>
    <property type="match status" value="1"/>
</dbReference>